<dbReference type="OrthoDB" id="1301747at2759"/>
<reference evidence="1 2" key="1">
    <citation type="journal article" date="2020" name="IScience">
        <title>Genome Sequencing of the Endangered Kingdonia uniflora (Circaeasteraceae, Ranunculales) Reveals Potential Mechanisms of Evolutionary Specialization.</title>
        <authorList>
            <person name="Sun Y."/>
            <person name="Deng T."/>
            <person name="Zhang A."/>
            <person name="Moore M.J."/>
            <person name="Landis J.B."/>
            <person name="Lin N."/>
            <person name="Zhang H."/>
            <person name="Zhang X."/>
            <person name="Huang J."/>
            <person name="Zhang X."/>
            <person name="Sun H."/>
            <person name="Wang H."/>
        </authorList>
    </citation>
    <scope>NUCLEOTIDE SEQUENCE [LARGE SCALE GENOMIC DNA]</scope>
    <source>
        <strain evidence="1">TB1705</strain>
        <tissue evidence="1">Leaf</tissue>
    </source>
</reference>
<evidence type="ECO:0000313" key="2">
    <source>
        <dbReference type="Proteomes" id="UP000541444"/>
    </source>
</evidence>
<feature type="non-terminal residue" evidence="1">
    <location>
        <position position="1"/>
    </location>
</feature>
<comment type="caution">
    <text evidence="1">The sequence shown here is derived from an EMBL/GenBank/DDBJ whole genome shotgun (WGS) entry which is preliminary data.</text>
</comment>
<name>A0A7J7NEC5_9MAGN</name>
<dbReference type="PANTHER" id="PTHR45786:SF74">
    <property type="entry name" value="ATP-DEPENDENT DNA HELICASE"/>
    <property type="match status" value="1"/>
</dbReference>
<proteinExistence type="predicted"/>
<gene>
    <name evidence="1" type="ORF">GIB67_017905</name>
</gene>
<accession>A0A7J7NEC5</accession>
<dbReference type="EMBL" id="JACGCM010000853">
    <property type="protein sequence ID" value="KAF6165423.1"/>
    <property type="molecule type" value="Genomic_DNA"/>
</dbReference>
<keyword evidence="2" id="KW-1185">Reference proteome</keyword>
<dbReference type="AlphaFoldDB" id="A0A7J7NEC5"/>
<organism evidence="1 2">
    <name type="scientific">Kingdonia uniflora</name>
    <dbReference type="NCBI Taxonomy" id="39325"/>
    <lineage>
        <taxon>Eukaryota</taxon>
        <taxon>Viridiplantae</taxon>
        <taxon>Streptophyta</taxon>
        <taxon>Embryophyta</taxon>
        <taxon>Tracheophyta</taxon>
        <taxon>Spermatophyta</taxon>
        <taxon>Magnoliopsida</taxon>
        <taxon>Ranunculales</taxon>
        <taxon>Circaeasteraceae</taxon>
        <taxon>Kingdonia</taxon>
    </lineage>
</organism>
<evidence type="ECO:0000313" key="1">
    <source>
        <dbReference type="EMBL" id="KAF6165423.1"/>
    </source>
</evidence>
<dbReference type="Proteomes" id="UP000541444">
    <property type="component" value="Unassembled WGS sequence"/>
</dbReference>
<dbReference type="PANTHER" id="PTHR45786">
    <property type="entry name" value="DNA BINDING PROTEIN-LIKE"/>
    <property type="match status" value="1"/>
</dbReference>
<sequence length="161" mass="18594">GALLPDHDKCARYAQLYIYDSSVALNERAKQNLQLNAYVLDIIQANLLEHNHFARMYRQVYEVLKEAYLLAEQDINFQAHFYYNSRIDHRRYNLPSIDEIAVVLPGDGHESCSIRDIIIYLKGDRELMLINECHPTYLPLHCAIVPSWATKMGTRIVALGC</sequence>
<protein>
    <submittedName>
        <fullName evidence="1">Uncharacterized protein</fullName>
    </submittedName>
</protein>